<proteinExistence type="predicted"/>
<dbReference type="Proteomes" id="UP000035909">
    <property type="component" value="Unassembled WGS sequence"/>
</dbReference>
<dbReference type="GO" id="GO:0009279">
    <property type="term" value="C:cell outer membrane"/>
    <property type="evidence" value="ECO:0007669"/>
    <property type="project" value="UniProtKB-SubCell"/>
</dbReference>
<feature type="domain" description="OmpA-like" evidence="4">
    <location>
        <begin position="139"/>
        <end position="257"/>
    </location>
</feature>
<keyword evidence="2 3" id="KW-0472">Membrane</keyword>
<dbReference type="Pfam" id="PF00691">
    <property type="entry name" value="OmpA"/>
    <property type="match status" value="1"/>
</dbReference>
<dbReference type="InterPro" id="IPR041544">
    <property type="entry name" value="MotY_N"/>
</dbReference>
<dbReference type="Gene3D" id="2.60.40.2540">
    <property type="match status" value="1"/>
</dbReference>
<evidence type="ECO:0000259" key="4">
    <source>
        <dbReference type="PROSITE" id="PS51123"/>
    </source>
</evidence>
<dbReference type="PROSITE" id="PS51123">
    <property type="entry name" value="OMPA_2"/>
    <property type="match status" value="1"/>
</dbReference>
<dbReference type="PATRIC" id="fig|320778.3.peg.2207"/>
<evidence type="ECO:0000256" key="2">
    <source>
        <dbReference type="ARBA" id="ARBA00023136"/>
    </source>
</evidence>
<dbReference type="Pfam" id="PF18393">
    <property type="entry name" value="MotY_N"/>
    <property type="match status" value="1"/>
</dbReference>
<dbReference type="PANTHER" id="PTHR30329">
    <property type="entry name" value="STATOR ELEMENT OF FLAGELLAR MOTOR COMPLEX"/>
    <property type="match status" value="1"/>
</dbReference>
<sequence>MDLVKWEYKGDHFQCLLNQKINNFGQVSFIAEPSQKLAFKVESFQLPQSIQIAKLYQWESPWSRNEQLLPVGEARQVSNHELIFNGAMDDVLRAMSEGAWLQLSVSSQTLESPVLVQLPGVHLRDALTEFTRCRAALPAMSYQQARDLTLPFESGQRVASSQQQQILRDIAEYVRLDKSVKRILIDGHTDNVGSSLANLQIARVRADDVASVLEEAGVPASLIQVRAHGARYPVAGNDSELGQANNRRVTVRVIRRQDDKGSQSD</sequence>
<dbReference type="EMBL" id="LDOU01000007">
    <property type="protein sequence ID" value="KLV10076.1"/>
    <property type="molecule type" value="Genomic_DNA"/>
</dbReference>
<dbReference type="InterPro" id="IPR036737">
    <property type="entry name" value="OmpA-like_sf"/>
</dbReference>
<comment type="subcellular location">
    <subcellularLocation>
        <location evidence="1">Cell outer membrane</location>
    </subcellularLocation>
</comment>
<dbReference type="PRINTS" id="PR01023">
    <property type="entry name" value="NAFLGMOTY"/>
</dbReference>
<evidence type="ECO:0000256" key="3">
    <source>
        <dbReference type="PROSITE-ProRule" id="PRU00473"/>
    </source>
</evidence>
<dbReference type="PRINTS" id="PR01021">
    <property type="entry name" value="OMPADOMAIN"/>
</dbReference>
<evidence type="ECO:0000256" key="1">
    <source>
        <dbReference type="ARBA" id="ARBA00004442"/>
    </source>
</evidence>
<dbReference type="STRING" id="320778.ABT57_10130"/>
<dbReference type="CDD" id="cd07185">
    <property type="entry name" value="OmpA_C-like"/>
    <property type="match status" value="1"/>
</dbReference>
<organism evidence="5 6">
    <name type="scientific">Photobacterium ganghwense</name>
    <dbReference type="NCBI Taxonomy" id="320778"/>
    <lineage>
        <taxon>Bacteria</taxon>
        <taxon>Pseudomonadati</taxon>
        <taxon>Pseudomonadota</taxon>
        <taxon>Gammaproteobacteria</taxon>
        <taxon>Vibrionales</taxon>
        <taxon>Vibrionaceae</taxon>
        <taxon>Photobacterium</taxon>
    </lineage>
</organism>
<dbReference type="PANTHER" id="PTHR30329:SF17">
    <property type="entry name" value="LIPOPROTEIN YFIB-RELATED"/>
    <property type="match status" value="1"/>
</dbReference>
<name>A0A0J1HEP2_9GAMM</name>
<accession>A0A0J1HEP2</accession>
<dbReference type="AlphaFoldDB" id="A0A0J1HEP2"/>
<dbReference type="InterPro" id="IPR006665">
    <property type="entry name" value="OmpA-like"/>
</dbReference>
<evidence type="ECO:0000313" key="5">
    <source>
        <dbReference type="EMBL" id="KLV10076.1"/>
    </source>
</evidence>
<dbReference type="InterPro" id="IPR050330">
    <property type="entry name" value="Bact_OuterMem_StrucFunc"/>
</dbReference>
<protein>
    <recommendedName>
        <fullName evidence="4">OmpA-like domain-containing protein</fullName>
    </recommendedName>
</protein>
<reference evidence="5 6" key="1">
    <citation type="submission" date="2015-05" db="EMBL/GenBank/DDBJ databases">
        <title>Photobacterium galathea sp. nov.</title>
        <authorList>
            <person name="Machado H."/>
            <person name="Gram L."/>
        </authorList>
    </citation>
    <scope>NUCLEOTIDE SEQUENCE [LARGE SCALE GENOMIC DNA]</scope>
    <source>
        <strain evidence="5 6">DSM 22954</strain>
    </source>
</reference>
<keyword evidence="6" id="KW-1185">Reference proteome</keyword>
<gene>
    <name evidence="5" type="ORF">ABT57_10130</name>
</gene>
<dbReference type="InterPro" id="IPR006664">
    <property type="entry name" value="OMP_bac"/>
</dbReference>
<comment type="caution">
    <text evidence="5">The sequence shown here is derived from an EMBL/GenBank/DDBJ whole genome shotgun (WGS) entry which is preliminary data.</text>
</comment>
<dbReference type="Gene3D" id="3.30.1330.60">
    <property type="entry name" value="OmpA-like domain"/>
    <property type="match status" value="1"/>
</dbReference>
<evidence type="ECO:0000313" key="6">
    <source>
        <dbReference type="Proteomes" id="UP000035909"/>
    </source>
</evidence>
<dbReference type="SUPFAM" id="SSF103088">
    <property type="entry name" value="OmpA-like"/>
    <property type="match status" value="1"/>
</dbReference>